<dbReference type="InterPro" id="IPR017901">
    <property type="entry name" value="C-CAP_CF_C-like"/>
</dbReference>
<dbReference type="GO" id="GO:0019933">
    <property type="term" value="P:cAMP-mediated signaling"/>
    <property type="evidence" value="ECO:0007669"/>
    <property type="project" value="TreeGrafter"/>
</dbReference>
<dbReference type="InterPro" id="IPR016098">
    <property type="entry name" value="CAP/MinC_C"/>
</dbReference>
<dbReference type="GO" id="GO:0005737">
    <property type="term" value="C:cytoplasm"/>
    <property type="evidence" value="ECO:0007669"/>
    <property type="project" value="TreeGrafter"/>
</dbReference>
<sequence>MNAANIVSIENEESGTVEVDSMRKSVSVYKCGGDKGKYGKVEVKGKCNSVQVDNCTLLELYVDSVMSTVEVSNCKRVKIIMKPGARLNSVAIDKTDGCHIYMSKETQENTDFQVIAAKSSEMNLNFESADGEMYEKPLPEQFVYTLDLTGDQPAITSKVSDLYSS</sequence>
<dbReference type="SUPFAM" id="SSF69340">
    <property type="entry name" value="C-terminal domain of adenylylcyclase associated protein"/>
    <property type="match status" value="1"/>
</dbReference>
<dbReference type="GO" id="GO:0007015">
    <property type="term" value="P:actin filament organization"/>
    <property type="evidence" value="ECO:0007669"/>
    <property type="project" value="TreeGrafter"/>
</dbReference>
<dbReference type="PROSITE" id="PS51329">
    <property type="entry name" value="C_CAP_COFACTOR_C"/>
    <property type="match status" value="1"/>
</dbReference>
<dbReference type="InterPro" id="IPR036223">
    <property type="entry name" value="CAP_C_sf"/>
</dbReference>
<dbReference type="SMART" id="SM00673">
    <property type="entry name" value="CARP"/>
    <property type="match status" value="2"/>
</dbReference>
<gene>
    <name evidence="3" type="ORF">FCC1311_093812</name>
</gene>
<dbReference type="InterPro" id="IPR001837">
    <property type="entry name" value="Adenylate_cyclase-assoc_CAP"/>
</dbReference>
<dbReference type="EMBL" id="BEYU01000145">
    <property type="protein sequence ID" value="GBG33157.1"/>
    <property type="molecule type" value="Genomic_DNA"/>
</dbReference>
<dbReference type="Gene3D" id="2.160.20.70">
    <property type="match status" value="1"/>
</dbReference>
<dbReference type="OrthoDB" id="108669at2759"/>
<dbReference type="Pfam" id="PF08603">
    <property type="entry name" value="CAP_C"/>
    <property type="match status" value="1"/>
</dbReference>
<keyword evidence="4" id="KW-1185">Reference proteome</keyword>
<dbReference type="PANTHER" id="PTHR10652:SF0">
    <property type="entry name" value="ADENYLYL CYCLASE-ASSOCIATED PROTEIN"/>
    <property type="match status" value="1"/>
</dbReference>
<evidence type="ECO:0000259" key="2">
    <source>
        <dbReference type="PROSITE" id="PS51329"/>
    </source>
</evidence>
<comment type="caution">
    <text evidence="3">The sequence shown here is derived from an EMBL/GenBank/DDBJ whole genome shotgun (WGS) entry which is preliminary data.</text>
</comment>
<evidence type="ECO:0000313" key="3">
    <source>
        <dbReference type="EMBL" id="GBG33157.1"/>
    </source>
</evidence>
<name>A0A2R5GQK9_9STRA</name>
<dbReference type="Proteomes" id="UP000241890">
    <property type="component" value="Unassembled WGS sequence"/>
</dbReference>
<dbReference type="PANTHER" id="PTHR10652">
    <property type="entry name" value="ADENYLYL CYCLASE-ASSOCIATED PROTEIN"/>
    <property type="match status" value="1"/>
</dbReference>
<accession>A0A2R5GQK9</accession>
<proteinExistence type="inferred from homology"/>
<dbReference type="InterPro" id="IPR006599">
    <property type="entry name" value="CARP_motif"/>
</dbReference>
<dbReference type="InterPro" id="IPR013912">
    <property type="entry name" value="Adenylate_cyclase-assoc_CAP_C"/>
</dbReference>
<dbReference type="InParanoid" id="A0A2R5GQK9"/>
<dbReference type="AlphaFoldDB" id="A0A2R5GQK9"/>
<evidence type="ECO:0000313" key="4">
    <source>
        <dbReference type="Proteomes" id="UP000241890"/>
    </source>
</evidence>
<reference evidence="3 4" key="1">
    <citation type="submission" date="2017-12" db="EMBL/GenBank/DDBJ databases">
        <title>Sequencing, de novo assembly and annotation of complete genome of a new Thraustochytrid species, strain FCC1311.</title>
        <authorList>
            <person name="Sedici K."/>
            <person name="Godart F."/>
            <person name="Aiese Cigliano R."/>
            <person name="Sanseverino W."/>
            <person name="Barakat M."/>
            <person name="Ortet P."/>
            <person name="Marechal E."/>
            <person name="Cagnac O."/>
            <person name="Amato A."/>
        </authorList>
    </citation>
    <scope>NUCLEOTIDE SEQUENCE [LARGE SCALE GENOMIC DNA]</scope>
</reference>
<protein>
    <submittedName>
        <fullName evidence="3">Adenylyl cyclase-associated protein</fullName>
    </submittedName>
</protein>
<comment type="similarity">
    <text evidence="1">Belongs to the CAP family.</text>
</comment>
<organism evidence="3 4">
    <name type="scientific">Hondaea fermentalgiana</name>
    <dbReference type="NCBI Taxonomy" id="2315210"/>
    <lineage>
        <taxon>Eukaryota</taxon>
        <taxon>Sar</taxon>
        <taxon>Stramenopiles</taxon>
        <taxon>Bigyra</taxon>
        <taxon>Labyrinthulomycetes</taxon>
        <taxon>Thraustochytrida</taxon>
        <taxon>Thraustochytriidae</taxon>
        <taxon>Hondaea</taxon>
    </lineage>
</organism>
<dbReference type="GO" id="GO:0003779">
    <property type="term" value="F:actin binding"/>
    <property type="evidence" value="ECO:0007669"/>
    <property type="project" value="InterPro"/>
</dbReference>
<evidence type="ECO:0000256" key="1">
    <source>
        <dbReference type="ARBA" id="ARBA00007659"/>
    </source>
</evidence>
<dbReference type="GO" id="GO:0008179">
    <property type="term" value="F:adenylate cyclase binding"/>
    <property type="evidence" value="ECO:0007669"/>
    <property type="project" value="TreeGrafter"/>
</dbReference>
<feature type="domain" description="C-CAP/cofactor C-like" evidence="2">
    <location>
        <begin position="1"/>
        <end position="140"/>
    </location>
</feature>